<organism evidence="1 2">
    <name type="scientific">Nocardioides hwasunensis</name>
    <dbReference type="NCBI Taxonomy" id="397258"/>
    <lineage>
        <taxon>Bacteria</taxon>
        <taxon>Bacillati</taxon>
        <taxon>Actinomycetota</taxon>
        <taxon>Actinomycetes</taxon>
        <taxon>Propionibacteriales</taxon>
        <taxon>Nocardioidaceae</taxon>
        <taxon>Nocardioides</taxon>
    </lineage>
</organism>
<name>A0ABR8MDG5_9ACTN</name>
<evidence type="ECO:0000313" key="2">
    <source>
        <dbReference type="Proteomes" id="UP000649289"/>
    </source>
</evidence>
<dbReference type="SUPFAM" id="SSF110296">
    <property type="entry name" value="Oligoxyloglucan reducing end-specific cellobiohydrolase"/>
    <property type="match status" value="1"/>
</dbReference>
<evidence type="ECO:0000313" key="1">
    <source>
        <dbReference type="EMBL" id="MBD3914165.1"/>
    </source>
</evidence>
<keyword evidence="2" id="KW-1185">Reference proteome</keyword>
<sequence>MTRSAEFEDITEMAGSGDHIAVAVGDDYLSPDGGRPPVPVKQVLVSHDAGVTWSEPAGLDLDGADGLHDLSSMVVTPGGSTYLTTSDGLVRVDPEGNAKATPLSPRDSAAFVVEDAVCVVVDGDPVDTLRCSDDGTTWAPQPLPGFS</sequence>
<dbReference type="RefSeq" id="WP_191198491.1">
    <property type="nucleotide sequence ID" value="NZ_BAAAPA010000003.1"/>
</dbReference>
<reference evidence="1 2" key="1">
    <citation type="submission" date="2020-09" db="EMBL/GenBank/DDBJ databases">
        <title>novel species in genus Nocardioides.</title>
        <authorList>
            <person name="Zhang G."/>
        </authorList>
    </citation>
    <scope>NUCLEOTIDE SEQUENCE [LARGE SCALE GENOMIC DNA]</scope>
    <source>
        <strain evidence="1 2">19197</strain>
    </source>
</reference>
<proteinExistence type="predicted"/>
<protein>
    <recommendedName>
        <fullName evidence="3">Exo-alpha-sialidase</fullName>
    </recommendedName>
</protein>
<dbReference type="EMBL" id="JACXYY010000002">
    <property type="protein sequence ID" value="MBD3914165.1"/>
    <property type="molecule type" value="Genomic_DNA"/>
</dbReference>
<accession>A0ABR8MDG5</accession>
<dbReference type="Proteomes" id="UP000649289">
    <property type="component" value="Unassembled WGS sequence"/>
</dbReference>
<gene>
    <name evidence="1" type="ORF">IEZ25_06020</name>
</gene>
<comment type="caution">
    <text evidence="1">The sequence shown here is derived from an EMBL/GenBank/DDBJ whole genome shotgun (WGS) entry which is preliminary data.</text>
</comment>
<evidence type="ECO:0008006" key="3">
    <source>
        <dbReference type="Google" id="ProtNLM"/>
    </source>
</evidence>